<protein>
    <recommendedName>
        <fullName evidence="3">Amidohydrolase 3 domain-containing protein</fullName>
    </recommendedName>
</protein>
<keyword evidence="2" id="KW-0812">Transmembrane</keyword>
<proteinExistence type="predicted"/>
<dbReference type="Pfam" id="PF07969">
    <property type="entry name" value="Amidohydro_3"/>
    <property type="match status" value="1"/>
</dbReference>
<dbReference type="InterPro" id="IPR013108">
    <property type="entry name" value="Amidohydro_3"/>
</dbReference>
<dbReference type="Gene3D" id="3.10.310.70">
    <property type="match status" value="1"/>
</dbReference>
<keyword evidence="2" id="KW-0472">Membrane</keyword>
<feature type="transmembrane region" description="Helical" evidence="2">
    <location>
        <begin position="49"/>
        <end position="69"/>
    </location>
</feature>
<dbReference type="EMBL" id="QEAP01000003">
    <property type="protein sequence ID" value="TPX78517.1"/>
    <property type="molecule type" value="Genomic_DNA"/>
</dbReference>
<reference evidence="4 5" key="1">
    <citation type="journal article" date="2019" name="Sci. Rep.">
        <title>Comparative genomics of chytrid fungi reveal insights into the obligate biotrophic and pathogenic lifestyle of Synchytrium endobioticum.</title>
        <authorList>
            <person name="van de Vossenberg B.T.L.H."/>
            <person name="Warris S."/>
            <person name="Nguyen H.D.T."/>
            <person name="van Gent-Pelzer M.P.E."/>
            <person name="Joly D.L."/>
            <person name="van de Geest H.C."/>
            <person name="Bonants P.J.M."/>
            <person name="Smith D.S."/>
            <person name="Levesque C.A."/>
            <person name="van der Lee T.A.J."/>
        </authorList>
    </citation>
    <scope>NUCLEOTIDE SEQUENCE [LARGE SCALE GENOMIC DNA]</scope>
    <source>
        <strain evidence="4 5">CBS 675.73</strain>
    </source>
</reference>
<evidence type="ECO:0000256" key="1">
    <source>
        <dbReference type="SAM" id="MobiDB-lite"/>
    </source>
</evidence>
<dbReference type="SUPFAM" id="SSF51338">
    <property type="entry name" value="Composite domain of metallo-dependent hydrolases"/>
    <property type="match status" value="1"/>
</dbReference>
<comment type="caution">
    <text evidence="4">The sequence shown here is derived from an EMBL/GenBank/DDBJ whole genome shotgun (WGS) entry which is preliminary data.</text>
</comment>
<dbReference type="PANTHER" id="PTHR22642:SF2">
    <property type="entry name" value="PROTEIN LONG AFTER FAR-RED 3"/>
    <property type="match status" value="1"/>
</dbReference>
<dbReference type="AlphaFoldDB" id="A0A507FVF3"/>
<evidence type="ECO:0000313" key="5">
    <source>
        <dbReference type="Proteomes" id="UP000320333"/>
    </source>
</evidence>
<dbReference type="STRING" id="246404.A0A507FVF3"/>
<organism evidence="4 5">
    <name type="scientific">Chytriomyces confervae</name>
    <dbReference type="NCBI Taxonomy" id="246404"/>
    <lineage>
        <taxon>Eukaryota</taxon>
        <taxon>Fungi</taxon>
        <taxon>Fungi incertae sedis</taxon>
        <taxon>Chytridiomycota</taxon>
        <taxon>Chytridiomycota incertae sedis</taxon>
        <taxon>Chytridiomycetes</taxon>
        <taxon>Chytridiales</taxon>
        <taxon>Chytriomycetaceae</taxon>
        <taxon>Chytriomyces</taxon>
    </lineage>
</organism>
<name>A0A507FVF3_9FUNG</name>
<dbReference type="OrthoDB" id="3501663at2759"/>
<dbReference type="Gene3D" id="2.30.40.10">
    <property type="entry name" value="Urease, subunit C, domain 1"/>
    <property type="match status" value="1"/>
</dbReference>
<dbReference type="SUPFAM" id="SSF51556">
    <property type="entry name" value="Metallo-dependent hydrolases"/>
    <property type="match status" value="1"/>
</dbReference>
<feature type="region of interest" description="Disordered" evidence="1">
    <location>
        <begin position="1"/>
        <end position="26"/>
    </location>
</feature>
<dbReference type="InterPro" id="IPR032466">
    <property type="entry name" value="Metal_Hydrolase"/>
</dbReference>
<dbReference type="Gene3D" id="3.20.20.140">
    <property type="entry name" value="Metal-dependent hydrolases"/>
    <property type="match status" value="1"/>
</dbReference>
<sequence>MISVLTAGLRNRKTGKPAPQPASRTGASIQRLPAKALRQHKSNPATGKWTLYIAIAVVLGQAALAVYIIRSFSHSGASERYLVHNAVIYSYTGSETELRAPFDAFVVGSDGKFEAVGSSVELKQSFWHLNQFDARGAMVVPGLIDTHLNLVEHGQSILNANLRNAKSVKECLSRLIRHLNGNADIEGSAQSGESRKWLLGFGWDHSIWTDRSGKFPTKRDLDSHPRLKNVPIALFNSDNTAVWCNAAALSLTSITRHTQPLKGGEIIVDDATGEPTGVLVGPAQMLIRNALSQRFSQDRENAILSATKAVLAKGITAVYDVDSAIQCSVSTCDSLPAANEIIKKANDYLSAESVHLTLDGGLSTWSSLLHGPYSDDPDSTGHSFISVADLEAVLLKALGKGYHASLQCEGDAAVSQALNVLEQVSKLHSSNWTNRIRLSGMSCFRTKDVDRLASLGVAASIQPAVSLNGKQKGIRLGSGRVKAVEQAWKRMSEKRVRVRFGGGGDAMGIVYAATANEAGETWTRQQVLDGMTRKAAMSGDKMGRIEKGYFADFGMYKQDWVKDEENGGVVGDVELVGMEAAVTVVGGVVRHGEMKYTR</sequence>
<keyword evidence="2" id="KW-1133">Transmembrane helix</keyword>
<dbReference type="InterPro" id="IPR011059">
    <property type="entry name" value="Metal-dep_hydrolase_composite"/>
</dbReference>
<gene>
    <name evidence="4" type="ORF">CcCBS67573_g00214</name>
</gene>
<keyword evidence="5" id="KW-1185">Reference proteome</keyword>
<feature type="domain" description="Amidohydrolase 3" evidence="3">
    <location>
        <begin position="132"/>
        <end position="589"/>
    </location>
</feature>
<evidence type="ECO:0000256" key="2">
    <source>
        <dbReference type="SAM" id="Phobius"/>
    </source>
</evidence>
<dbReference type="PANTHER" id="PTHR22642">
    <property type="entry name" value="IMIDAZOLONEPROPIONASE"/>
    <property type="match status" value="1"/>
</dbReference>
<dbReference type="Proteomes" id="UP000320333">
    <property type="component" value="Unassembled WGS sequence"/>
</dbReference>
<dbReference type="GO" id="GO:0016810">
    <property type="term" value="F:hydrolase activity, acting on carbon-nitrogen (but not peptide) bonds"/>
    <property type="evidence" value="ECO:0007669"/>
    <property type="project" value="InterPro"/>
</dbReference>
<accession>A0A507FVF3</accession>
<evidence type="ECO:0000259" key="3">
    <source>
        <dbReference type="Pfam" id="PF07969"/>
    </source>
</evidence>
<evidence type="ECO:0000313" key="4">
    <source>
        <dbReference type="EMBL" id="TPX78517.1"/>
    </source>
</evidence>